<evidence type="ECO:0000313" key="2">
    <source>
        <dbReference type="Proteomes" id="UP001652445"/>
    </source>
</evidence>
<organism evidence="1 2">
    <name type="scientific">Paenibacillus baimaensis</name>
    <dbReference type="NCBI Taxonomy" id="2982185"/>
    <lineage>
        <taxon>Bacteria</taxon>
        <taxon>Bacillati</taxon>
        <taxon>Bacillota</taxon>
        <taxon>Bacilli</taxon>
        <taxon>Bacillales</taxon>
        <taxon>Paenibacillaceae</taxon>
        <taxon>Paenibacillus</taxon>
    </lineage>
</organism>
<reference evidence="1 2" key="1">
    <citation type="submission" date="2022-09" db="EMBL/GenBank/DDBJ databases">
        <authorList>
            <person name="Han X.L."/>
            <person name="Wang Q."/>
            <person name="Lu T."/>
        </authorList>
    </citation>
    <scope>NUCLEOTIDE SEQUENCE [LARGE SCALE GENOMIC DNA]</scope>
    <source>
        <strain evidence="1 2">WQ 127069</strain>
    </source>
</reference>
<gene>
    <name evidence="1" type="ORF">OB236_05320</name>
</gene>
<keyword evidence="2" id="KW-1185">Reference proteome</keyword>
<dbReference type="EMBL" id="JAOQIO010000008">
    <property type="protein sequence ID" value="MCU6791548.1"/>
    <property type="molecule type" value="Genomic_DNA"/>
</dbReference>
<accession>A0ABT2UA76</accession>
<protein>
    <submittedName>
        <fullName evidence="1">Uncharacterized protein</fullName>
    </submittedName>
</protein>
<proteinExistence type="predicted"/>
<dbReference type="RefSeq" id="WP_262683086.1">
    <property type="nucleotide sequence ID" value="NZ_JAOQIO010000008.1"/>
</dbReference>
<comment type="caution">
    <text evidence="1">The sequence shown here is derived from an EMBL/GenBank/DDBJ whole genome shotgun (WGS) entry which is preliminary data.</text>
</comment>
<dbReference type="Proteomes" id="UP001652445">
    <property type="component" value="Unassembled WGS sequence"/>
</dbReference>
<name>A0ABT2UA76_9BACL</name>
<evidence type="ECO:0000313" key="1">
    <source>
        <dbReference type="EMBL" id="MCU6791548.1"/>
    </source>
</evidence>
<sequence length="137" mass="16054">MSKTMQFITNEVVSQDEFFEWVLFKGKEIQELSSGYKQVLFMKNEAVVWLYYRGDNKDEYDSDELSFLKNKYNIIPNTSIAIDVGNKQGSEELAFNICFEILSSFKYSVVDDSYGNFYNFSEMSLLECNLDGNWKTR</sequence>